<protein>
    <submittedName>
        <fullName evidence="6">ABC transporter ATP-binding protein</fullName>
    </submittedName>
</protein>
<dbReference type="PROSITE" id="PS00211">
    <property type="entry name" value="ABC_TRANSPORTER_1"/>
    <property type="match status" value="1"/>
</dbReference>
<dbReference type="SMART" id="SM00382">
    <property type="entry name" value="AAA"/>
    <property type="match status" value="1"/>
</dbReference>
<dbReference type="SUPFAM" id="SSF52540">
    <property type="entry name" value="P-loop containing nucleoside triphosphate hydrolases"/>
    <property type="match status" value="1"/>
</dbReference>
<proteinExistence type="predicted"/>
<dbReference type="PANTHER" id="PTHR42794:SF1">
    <property type="entry name" value="HEMIN IMPORT ATP-BINDING PROTEIN HMUV"/>
    <property type="match status" value="1"/>
</dbReference>
<dbReference type="PANTHER" id="PTHR42794">
    <property type="entry name" value="HEMIN IMPORT ATP-BINDING PROTEIN HMUV"/>
    <property type="match status" value="1"/>
</dbReference>
<dbReference type="Proteomes" id="UP001596098">
    <property type="component" value="Unassembled WGS sequence"/>
</dbReference>
<dbReference type="InterPro" id="IPR017871">
    <property type="entry name" value="ABC_transporter-like_CS"/>
</dbReference>
<evidence type="ECO:0000313" key="6">
    <source>
        <dbReference type="EMBL" id="MFC6152867.1"/>
    </source>
</evidence>
<gene>
    <name evidence="6" type="ORF">ACFPWU_04190</name>
</gene>
<dbReference type="GO" id="GO:0005524">
    <property type="term" value="F:ATP binding"/>
    <property type="evidence" value="ECO:0007669"/>
    <property type="project" value="UniProtKB-KW"/>
</dbReference>
<dbReference type="RefSeq" id="WP_128219502.1">
    <property type="nucleotide sequence ID" value="NZ_CP034929.1"/>
</dbReference>
<organism evidence="6 7">
    <name type="scientific">Nocardioides yefusunii</name>
    <dbReference type="NCBI Taxonomy" id="2500546"/>
    <lineage>
        <taxon>Bacteria</taxon>
        <taxon>Bacillati</taxon>
        <taxon>Actinomycetota</taxon>
        <taxon>Actinomycetes</taxon>
        <taxon>Propionibacteriales</taxon>
        <taxon>Nocardioidaceae</taxon>
        <taxon>Nocardioides</taxon>
    </lineage>
</organism>
<dbReference type="InterPro" id="IPR003593">
    <property type="entry name" value="AAA+_ATPase"/>
</dbReference>
<dbReference type="EMBL" id="JBHSQI010000002">
    <property type="protein sequence ID" value="MFC6152867.1"/>
    <property type="molecule type" value="Genomic_DNA"/>
</dbReference>
<dbReference type="InterPro" id="IPR027417">
    <property type="entry name" value="P-loop_NTPase"/>
</dbReference>
<dbReference type="Pfam" id="PF00005">
    <property type="entry name" value="ABC_tran"/>
    <property type="match status" value="1"/>
</dbReference>
<evidence type="ECO:0000256" key="3">
    <source>
        <dbReference type="ARBA" id="ARBA00022840"/>
    </source>
</evidence>
<dbReference type="PROSITE" id="PS50893">
    <property type="entry name" value="ABC_TRANSPORTER_2"/>
    <property type="match status" value="1"/>
</dbReference>
<reference evidence="7" key="1">
    <citation type="journal article" date="2019" name="Int. J. Syst. Evol. Microbiol.">
        <title>The Global Catalogue of Microorganisms (GCM) 10K type strain sequencing project: providing services to taxonomists for standard genome sequencing and annotation.</title>
        <authorList>
            <consortium name="The Broad Institute Genomics Platform"/>
            <consortium name="The Broad Institute Genome Sequencing Center for Infectious Disease"/>
            <person name="Wu L."/>
            <person name="Ma J."/>
        </authorList>
    </citation>
    <scope>NUCLEOTIDE SEQUENCE [LARGE SCALE GENOMIC DNA]</scope>
    <source>
        <strain evidence="7">DFY28</strain>
    </source>
</reference>
<keyword evidence="3 6" id="KW-0067">ATP-binding</keyword>
<evidence type="ECO:0000256" key="2">
    <source>
        <dbReference type="ARBA" id="ARBA00022741"/>
    </source>
</evidence>
<keyword evidence="4" id="KW-1278">Translocase</keyword>
<dbReference type="Gene3D" id="3.40.50.300">
    <property type="entry name" value="P-loop containing nucleotide triphosphate hydrolases"/>
    <property type="match status" value="1"/>
</dbReference>
<evidence type="ECO:0000259" key="5">
    <source>
        <dbReference type="PROSITE" id="PS50893"/>
    </source>
</evidence>
<comment type="caution">
    <text evidence="6">The sequence shown here is derived from an EMBL/GenBank/DDBJ whole genome shotgun (WGS) entry which is preliminary data.</text>
</comment>
<keyword evidence="7" id="KW-1185">Reference proteome</keyword>
<dbReference type="CDD" id="cd03214">
    <property type="entry name" value="ABC_Iron-Siderophores_B12_Hemin"/>
    <property type="match status" value="1"/>
</dbReference>
<keyword evidence="1" id="KW-0813">Transport</keyword>
<sequence length="265" mass="28039">MSTREHVPTLKASGLGRQVGGRNARRDVLCDAGFSVPVGSVTALVGPNGAGKSSLMRVLAGTVDSSHQAHVELDGIDLLGLKRRDRARRVALVEQELRAEFSLTVRQVVEMGRIPHESPWAVAAPEVGIVEEAMATAGVTAFADRLLGSLSGGEQQRVQMARALAQEPDLLLLDEPTNHLDVKAQQDALGLLRQVAAQGTTVVAALHDLNLAAGYCDHVVVLADGRVRAVGPVAEVLTAELVRETYGVAADVIAHPRTGRPLVIF</sequence>
<evidence type="ECO:0000313" key="7">
    <source>
        <dbReference type="Proteomes" id="UP001596098"/>
    </source>
</evidence>
<evidence type="ECO:0000256" key="1">
    <source>
        <dbReference type="ARBA" id="ARBA00022448"/>
    </source>
</evidence>
<evidence type="ECO:0000256" key="4">
    <source>
        <dbReference type="ARBA" id="ARBA00022967"/>
    </source>
</evidence>
<name>A0ABW1QVJ0_9ACTN</name>
<accession>A0ABW1QVJ0</accession>
<keyword evidence="2" id="KW-0547">Nucleotide-binding</keyword>
<feature type="domain" description="ABC transporter" evidence="5">
    <location>
        <begin position="10"/>
        <end position="249"/>
    </location>
</feature>
<dbReference type="InterPro" id="IPR003439">
    <property type="entry name" value="ABC_transporter-like_ATP-bd"/>
</dbReference>